<evidence type="ECO:0000259" key="1">
    <source>
        <dbReference type="PROSITE" id="PS51186"/>
    </source>
</evidence>
<keyword evidence="2" id="KW-0808">Transferase</keyword>
<dbReference type="FunFam" id="3.40.630.30:FF:000047">
    <property type="entry name" value="Acetyltransferase, GNAT family"/>
    <property type="match status" value="1"/>
</dbReference>
<sequence>MYSNEYGQQIGAPLPDWAPRALPEKKIFHGQSCDLEPLSADQHGRDLFDAFSAAPDGRDWTWLSIGPFAEFSDLYEVLNTFEHSDTNLHFAIIDLSTQKAIGTIALIQPDTLNGKVEMGYVLYSRLLRKTKIATEAQFLLMQYVFDELQYRRYEWKCDHFNTASKQAALRLGFSYEGTFRKLIVYKGRSRDTDWFSLIDDEWPNNKLVLQTWLAPHNFDHHHQQIQSIQDIRKQINAHRS</sequence>
<dbReference type="InterPro" id="IPR051908">
    <property type="entry name" value="Ribosomal_N-acetyltransferase"/>
</dbReference>
<protein>
    <submittedName>
        <fullName evidence="2">Protein N-acetyltransferase, RimJ/RimL family</fullName>
    </submittedName>
</protein>
<organism evidence="2 3">
    <name type="scientific">Acinetobacter apis</name>
    <dbReference type="NCBI Taxonomy" id="1229165"/>
    <lineage>
        <taxon>Bacteria</taxon>
        <taxon>Pseudomonadati</taxon>
        <taxon>Pseudomonadota</taxon>
        <taxon>Gammaproteobacteria</taxon>
        <taxon>Moraxellales</taxon>
        <taxon>Moraxellaceae</taxon>
        <taxon>Acinetobacter</taxon>
    </lineage>
</organism>
<dbReference type="EMBL" id="FZLN01000001">
    <property type="protein sequence ID" value="SNQ28413.1"/>
    <property type="molecule type" value="Genomic_DNA"/>
</dbReference>
<accession>A0A217ED54</accession>
<dbReference type="SUPFAM" id="SSF55729">
    <property type="entry name" value="Acyl-CoA N-acyltransferases (Nat)"/>
    <property type="match status" value="1"/>
</dbReference>
<dbReference type="Proteomes" id="UP000243463">
    <property type="component" value="Unassembled WGS sequence"/>
</dbReference>
<dbReference type="OrthoDB" id="5295305at2"/>
<dbReference type="PANTHER" id="PTHR43441:SF2">
    <property type="entry name" value="FAMILY ACETYLTRANSFERASE, PUTATIVE (AFU_ORTHOLOGUE AFUA_7G00850)-RELATED"/>
    <property type="match status" value="1"/>
</dbReference>
<name>A0A217ED54_9GAMM</name>
<dbReference type="GO" id="GO:0008999">
    <property type="term" value="F:protein-N-terminal-alanine acetyltransferase activity"/>
    <property type="evidence" value="ECO:0007669"/>
    <property type="project" value="TreeGrafter"/>
</dbReference>
<dbReference type="RefSeq" id="WP_088822442.1">
    <property type="nucleotide sequence ID" value="NZ_FZLN01000001.1"/>
</dbReference>
<dbReference type="AlphaFoldDB" id="A0A217ED54"/>
<dbReference type="GO" id="GO:1990189">
    <property type="term" value="F:protein N-terminal-serine acetyltransferase activity"/>
    <property type="evidence" value="ECO:0007669"/>
    <property type="project" value="TreeGrafter"/>
</dbReference>
<proteinExistence type="predicted"/>
<evidence type="ECO:0000313" key="2">
    <source>
        <dbReference type="EMBL" id="SNQ28413.1"/>
    </source>
</evidence>
<dbReference type="InterPro" id="IPR016181">
    <property type="entry name" value="Acyl_CoA_acyltransferase"/>
</dbReference>
<dbReference type="PANTHER" id="PTHR43441">
    <property type="entry name" value="RIBOSOMAL-PROTEIN-SERINE ACETYLTRANSFERASE"/>
    <property type="match status" value="1"/>
</dbReference>
<reference evidence="3" key="1">
    <citation type="submission" date="2017-06" db="EMBL/GenBank/DDBJ databases">
        <authorList>
            <person name="Varghese N."/>
            <person name="Submissions S."/>
        </authorList>
    </citation>
    <scope>NUCLEOTIDE SEQUENCE [LARGE SCALE GENOMIC DNA]</scope>
    <source>
        <strain evidence="3">ANC 5114</strain>
    </source>
</reference>
<evidence type="ECO:0000313" key="3">
    <source>
        <dbReference type="Proteomes" id="UP000243463"/>
    </source>
</evidence>
<dbReference type="Gene3D" id="3.40.630.30">
    <property type="match status" value="1"/>
</dbReference>
<dbReference type="PROSITE" id="PS51186">
    <property type="entry name" value="GNAT"/>
    <property type="match status" value="1"/>
</dbReference>
<dbReference type="InterPro" id="IPR000182">
    <property type="entry name" value="GNAT_dom"/>
</dbReference>
<gene>
    <name evidence="2" type="ORF">SAMN05444584_0333</name>
</gene>
<dbReference type="Pfam" id="PF13302">
    <property type="entry name" value="Acetyltransf_3"/>
    <property type="match status" value="1"/>
</dbReference>
<keyword evidence="3" id="KW-1185">Reference proteome</keyword>
<feature type="domain" description="N-acetyltransferase" evidence="1">
    <location>
        <begin position="33"/>
        <end position="191"/>
    </location>
</feature>